<proteinExistence type="predicted"/>
<dbReference type="Proteomes" id="UP000029221">
    <property type="component" value="Unassembled WGS sequence"/>
</dbReference>
<dbReference type="RefSeq" id="WP_042278172.1">
    <property type="nucleotide sequence ID" value="NZ_BBML01000003.1"/>
</dbReference>
<name>A0A090Q0W4_9FLAO</name>
<dbReference type="EMBL" id="BBML01000003">
    <property type="protein sequence ID" value="GAK96724.1"/>
    <property type="molecule type" value="Genomic_DNA"/>
</dbReference>
<dbReference type="STRING" id="319236.BST91_02900"/>
<evidence type="ECO:0000313" key="2">
    <source>
        <dbReference type="Proteomes" id="UP000029221"/>
    </source>
</evidence>
<evidence type="ECO:0000313" key="1">
    <source>
        <dbReference type="EMBL" id="GAK96724.1"/>
    </source>
</evidence>
<comment type="caution">
    <text evidence="1">The sequence shown here is derived from an EMBL/GenBank/DDBJ whole genome shotgun (WGS) entry which is preliminary data.</text>
</comment>
<dbReference type="eggNOG" id="COG2010">
    <property type="taxonomic scope" value="Bacteria"/>
</dbReference>
<protein>
    <submittedName>
        <fullName evidence="1">Uncharacterized protein</fullName>
    </submittedName>
</protein>
<accession>A0A090Q0W4</accession>
<dbReference type="AlphaFoldDB" id="A0A090Q0W4"/>
<dbReference type="Pfam" id="PF07635">
    <property type="entry name" value="PSCyt1"/>
    <property type="match status" value="1"/>
</dbReference>
<gene>
    <name evidence="1" type="ORF">JCM19294_1033</name>
</gene>
<dbReference type="PROSITE" id="PS51257">
    <property type="entry name" value="PROKAR_LIPOPROTEIN"/>
    <property type="match status" value="1"/>
</dbReference>
<dbReference type="InterPro" id="IPR011429">
    <property type="entry name" value="Cyt_c_Planctomycete-type"/>
</dbReference>
<reference evidence="1" key="1">
    <citation type="journal article" date="2014" name="Genome Announc.">
        <title>Draft Genome Sequences of Marine Flavobacterium Nonlabens Strains NR17, NR24, NR27, NR32, NR33, and Ara13.</title>
        <authorList>
            <person name="Nakanishi M."/>
            <person name="Meirelles P."/>
            <person name="Suzuki R."/>
            <person name="Takatani N."/>
            <person name="Mino S."/>
            <person name="Suda W."/>
            <person name="Oshima K."/>
            <person name="Hattori M."/>
            <person name="Ohkuma M."/>
            <person name="Hosokawa M."/>
            <person name="Miyashita K."/>
            <person name="Thompson F.L."/>
            <person name="Niwa A."/>
            <person name="Sawabe T."/>
            <person name="Sawabe T."/>
        </authorList>
    </citation>
    <scope>NUCLEOTIDE SEQUENCE [LARGE SCALE GENOMIC DNA]</scope>
    <source>
        <strain evidence="1">JCM 19294</strain>
    </source>
</reference>
<sequence>MRLFLTFLFISLLISSCSETSPDDFEEMQNDPQPQVVTYDGSIKTIMQNSCVSCHQNAAPSGGLRLETYDQVRNSTENGTLIDRITRQPGDPLLMPQGTNGLPQSSIDLVLRWRDGGFIEN</sequence>
<organism evidence="1 2">
    <name type="scientific">Nonlabens tegetincola</name>
    <dbReference type="NCBI Taxonomy" id="323273"/>
    <lineage>
        <taxon>Bacteria</taxon>
        <taxon>Pseudomonadati</taxon>
        <taxon>Bacteroidota</taxon>
        <taxon>Flavobacteriia</taxon>
        <taxon>Flavobacteriales</taxon>
        <taxon>Flavobacteriaceae</taxon>
        <taxon>Nonlabens</taxon>
    </lineage>
</organism>
<keyword evidence="2" id="KW-1185">Reference proteome</keyword>